<dbReference type="GO" id="GO:0016757">
    <property type="term" value="F:glycosyltransferase activity"/>
    <property type="evidence" value="ECO:0007669"/>
    <property type="project" value="UniProtKB-KW"/>
</dbReference>
<comment type="caution">
    <text evidence="4">The sequence shown here is derived from an EMBL/GenBank/DDBJ whole genome shotgun (WGS) entry which is preliminary data.</text>
</comment>
<gene>
    <name evidence="5" type="ORF">KSL4_1348</name>
    <name evidence="4" type="ORF">PL111_1910</name>
</gene>
<keyword evidence="7" id="KW-1185">Reference proteome</keyword>
<organism evidence="4 6">
    <name type="scientific">Leuconostoc inhae</name>
    <dbReference type="NCBI Taxonomy" id="178001"/>
    <lineage>
        <taxon>Bacteria</taxon>
        <taxon>Bacillati</taxon>
        <taxon>Bacillota</taxon>
        <taxon>Bacilli</taxon>
        <taxon>Lactobacillales</taxon>
        <taxon>Lactobacillaceae</taxon>
        <taxon>Leuconostoc</taxon>
    </lineage>
</organism>
<evidence type="ECO:0000259" key="3">
    <source>
        <dbReference type="Pfam" id="PF00535"/>
    </source>
</evidence>
<name>A0AAN2UFT9_9LACO</name>
<keyword evidence="2 4" id="KW-0808">Transferase</keyword>
<dbReference type="Gene3D" id="3.90.550.10">
    <property type="entry name" value="Spore Coat Polysaccharide Biosynthesis Protein SpsA, Chain A"/>
    <property type="match status" value="1"/>
</dbReference>
<dbReference type="Proteomes" id="UP000198868">
    <property type="component" value="Unassembled WGS sequence"/>
</dbReference>
<dbReference type="InterPro" id="IPR001173">
    <property type="entry name" value="Glyco_trans_2-like"/>
</dbReference>
<accession>A0AAN2UFT9</accession>
<dbReference type="PANTHER" id="PTHR22916">
    <property type="entry name" value="GLYCOSYLTRANSFERASE"/>
    <property type="match status" value="1"/>
</dbReference>
<reference evidence="6 7" key="1">
    <citation type="submission" date="2015-12" db="EMBL/GenBank/DDBJ databases">
        <authorList>
            <person name="Andreevskaya M."/>
        </authorList>
    </citation>
    <scope>NUCLEOTIDE SEQUENCE [LARGE SCALE GENOMIC DNA]</scope>
    <source>
        <strain evidence="5 7">KSL4-2</strain>
        <strain evidence="4 6">PL111</strain>
    </source>
</reference>
<dbReference type="Pfam" id="PF00535">
    <property type="entry name" value="Glycos_transf_2"/>
    <property type="match status" value="1"/>
</dbReference>
<sequence>MEKIKISIIMPVYNVAQYLRRSVDSVLNQTFNGFELILVDDGSTDSSPSILDDYKKDARVNVIHKENSGSGLSRNTGLSVAKGQFVYFMDPDDWLEGEMLRENYELIREMNPDILLFGSYDHFNNEITSQDLDNEFLQSKKFFLERFPELFKKDVMYTVWNKIYKKSFLLNFNLRFGSERSGQDYVFNIKVYDKVNTMLVNNRKYYHYVIQRKDSATTNFREDMFSLYKHEQIELINFIEKNDINAKDIINDRWYFILNNSWRRALSQKNLRKSNAYTNNILNEYSKNKYIHLKYLTKFKWRIKYLLFFKSHIYRLYKNW</sequence>
<dbReference type="InterPro" id="IPR029044">
    <property type="entry name" value="Nucleotide-diphossugar_trans"/>
</dbReference>
<dbReference type="AlphaFoldDB" id="A0AAN2UFT9"/>
<dbReference type="CDD" id="cd00761">
    <property type="entry name" value="Glyco_tranf_GTA_type"/>
    <property type="match status" value="1"/>
</dbReference>
<dbReference type="EMBL" id="FBTB01000010">
    <property type="protein sequence ID" value="CUW07903.1"/>
    <property type="molecule type" value="Genomic_DNA"/>
</dbReference>
<feature type="domain" description="Glycosyltransferase 2-like" evidence="3">
    <location>
        <begin position="7"/>
        <end position="169"/>
    </location>
</feature>
<evidence type="ECO:0000256" key="1">
    <source>
        <dbReference type="ARBA" id="ARBA00022676"/>
    </source>
</evidence>
<proteinExistence type="predicted"/>
<evidence type="ECO:0000313" key="6">
    <source>
        <dbReference type="Proteomes" id="UP000198868"/>
    </source>
</evidence>
<dbReference type="RefSeq" id="WP_089896284.1">
    <property type="nucleotide sequence ID" value="NZ_FBTB01000010.1"/>
</dbReference>
<dbReference type="Proteomes" id="UP000199047">
    <property type="component" value="Unassembled WGS sequence"/>
</dbReference>
<evidence type="ECO:0000256" key="2">
    <source>
        <dbReference type="ARBA" id="ARBA00022679"/>
    </source>
</evidence>
<dbReference type="EC" id="2.4.1.-" evidence="4"/>
<keyword evidence="1 4" id="KW-0328">Glycosyltransferase</keyword>
<dbReference type="EMBL" id="FBTU01000007">
    <property type="protein sequence ID" value="CUW06519.1"/>
    <property type="molecule type" value="Genomic_DNA"/>
</dbReference>
<dbReference type="SUPFAM" id="SSF53448">
    <property type="entry name" value="Nucleotide-diphospho-sugar transferases"/>
    <property type="match status" value="1"/>
</dbReference>
<evidence type="ECO:0000313" key="5">
    <source>
        <dbReference type="EMBL" id="CUW07903.1"/>
    </source>
</evidence>
<evidence type="ECO:0000313" key="4">
    <source>
        <dbReference type="EMBL" id="CUW06519.1"/>
    </source>
</evidence>
<dbReference type="PANTHER" id="PTHR22916:SF51">
    <property type="entry name" value="GLYCOSYLTRANSFERASE EPSH-RELATED"/>
    <property type="match status" value="1"/>
</dbReference>
<evidence type="ECO:0000313" key="7">
    <source>
        <dbReference type="Proteomes" id="UP000199047"/>
    </source>
</evidence>
<protein>
    <submittedName>
        <fullName evidence="4">Glycosyltransferase</fullName>
        <ecNumber evidence="4">2.4.1.-</ecNumber>
    </submittedName>
</protein>